<dbReference type="AlphaFoldDB" id="A0A1C4BXU7"/>
<sequence length="152" mass="17904">MKYERGWKARKGIKILCCVVAFVAIIGFVVMSLWNWLVPTLFHGPIISFWQAFGLFVLSKLLLSGGKSGHWGWRGREHWREKMRDKLAHMSEEERNKLRENFRKCGFNRDRFRDFGNHFRDRERGQYREPGFPFDDDKTSPAPPPEPGSDMA</sequence>
<feature type="transmembrane region" description="Helical" evidence="2">
    <location>
        <begin position="42"/>
        <end position="63"/>
    </location>
</feature>
<evidence type="ECO:0000313" key="4">
    <source>
        <dbReference type="Proteomes" id="UP000242818"/>
    </source>
</evidence>
<feature type="compositionally biased region" description="Pro residues" evidence="1">
    <location>
        <begin position="141"/>
        <end position="152"/>
    </location>
</feature>
<organism evidence="3 4">
    <name type="scientific">Chitinophaga costaii</name>
    <dbReference type="NCBI Taxonomy" id="1335309"/>
    <lineage>
        <taxon>Bacteria</taxon>
        <taxon>Pseudomonadati</taxon>
        <taxon>Bacteroidota</taxon>
        <taxon>Chitinophagia</taxon>
        <taxon>Chitinophagales</taxon>
        <taxon>Chitinophagaceae</taxon>
        <taxon>Chitinophaga</taxon>
    </lineage>
</organism>
<accession>A0A1C4BXU7</accession>
<reference evidence="3 4" key="1">
    <citation type="submission" date="2016-08" db="EMBL/GenBank/DDBJ databases">
        <authorList>
            <person name="Seilhamer J.J."/>
        </authorList>
    </citation>
    <scope>NUCLEOTIDE SEQUENCE [LARGE SCALE GENOMIC DNA]</scope>
    <source>
        <strain evidence="3 4">A37T2</strain>
    </source>
</reference>
<dbReference type="Proteomes" id="UP000242818">
    <property type="component" value="Unassembled WGS sequence"/>
</dbReference>
<keyword evidence="2" id="KW-0812">Transmembrane</keyword>
<feature type="transmembrane region" description="Helical" evidence="2">
    <location>
        <begin position="12"/>
        <end position="36"/>
    </location>
</feature>
<dbReference type="STRING" id="1335309.GA0116948_103305"/>
<evidence type="ECO:0000256" key="2">
    <source>
        <dbReference type="SAM" id="Phobius"/>
    </source>
</evidence>
<feature type="region of interest" description="Disordered" evidence="1">
    <location>
        <begin position="120"/>
        <end position="152"/>
    </location>
</feature>
<evidence type="ECO:0000313" key="3">
    <source>
        <dbReference type="EMBL" id="SCC11729.1"/>
    </source>
</evidence>
<keyword evidence="4" id="KW-1185">Reference proteome</keyword>
<proteinExistence type="predicted"/>
<keyword evidence="2" id="KW-0472">Membrane</keyword>
<dbReference type="EMBL" id="FMAR01000003">
    <property type="protein sequence ID" value="SCC11729.1"/>
    <property type="molecule type" value="Genomic_DNA"/>
</dbReference>
<protein>
    <submittedName>
        <fullName evidence="3">Uncharacterized protein</fullName>
    </submittedName>
</protein>
<keyword evidence="2" id="KW-1133">Transmembrane helix</keyword>
<gene>
    <name evidence="3" type="ORF">GA0116948_103305</name>
</gene>
<evidence type="ECO:0000256" key="1">
    <source>
        <dbReference type="SAM" id="MobiDB-lite"/>
    </source>
</evidence>
<dbReference type="RefSeq" id="WP_205686040.1">
    <property type="nucleotide sequence ID" value="NZ_FMAR01000003.1"/>
</dbReference>
<name>A0A1C4BXU7_9BACT</name>